<accession>A0A2I2L3G1</accession>
<evidence type="ECO:0000313" key="2">
    <source>
        <dbReference type="Proteomes" id="UP000236316"/>
    </source>
</evidence>
<name>A0A2I2L3G1_9VIRU</name>
<proteinExistence type="predicted"/>
<reference evidence="1" key="1">
    <citation type="submission" date="2017-08" db="EMBL/GenBank/DDBJ databases">
        <authorList>
            <consortium name="Urmite Genomes"/>
        </authorList>
    </citation>
    <scope>NUCLEOTIDE SEQUENCE [LARGE SCALE GENOMIC DNA]</scope>
    <source>
        <strain evidence="1">IHUMI-LCC2</strain>
    </source>
</reference>
<protein>
    <submittedName>
        <fullName evidence="1">Uncharacterized protein</fullName>
    </submittedName>
</protein>
<dbReference type="GeneID" id="35381916"/>
<dbReference type="Proteomes" id="UP000236316">
    <property type="component" value="Segment"/>
</dbReference>
<dbReference type="EMBL" id="LT906555">
    <property type="protein sequence ID" value="SNW62063.1"/>
    <property type="molecule type" value="Genomic_DNA"/>
</dbReference>
<dbReference type="KEGG" id="vg:35381916"/>
<sequence length="285" mass="33816">MEEVGSKVLLTFQEPATKKTNKSKDAYLGIHNELESPVLLFLKLDDIRNGYDNIYFFAYSMGKKKVVLWGLYNKPQNTFKLENACKYNVRILSSMLRQWDDNGYSYISNSVKDRITTKMDDYLDIKSNTPHITSYEMYRKYKYLVSFYNDRIDIYELENGTYPGIIDDFVNDFMLKYDIIILEENIDLFYDYIDVLEDETIKYEEKMTRNDMKSGINPKDISDVMLINKEFHKYISTLDVINNDENLYNCPSKEVCQNNKFDDLCQIYVFGLEEFLSTSDSRYYL</sequence>
<keyword evidence="2" id="KW-1185">Reference proteome</keyword>
<gene>
    <name evidence="1" type="ORF">ORPV_159</name>
</gene>
<organism evidence="1">
    <name type="scientific">Orpheovirus IHUMI-LCC2</name>
    <dbReference type="NCBI Taxonomy" id="2023057"/>
    <lineage>
        <taxon>Viruses</taxon>
        <taxon>Varidnaviria</taxon>
        <taxon>Bamfordvirae</taxon>
        <taxon>Nucleocytoviricota</taxon>
        <taxon>Megaviricetes</taxon>
        <taxon>Pimascovirales</taxon>
        <taxon>Ocovirineae</taxon>
        <taxon>Orpheoviridae</taxon>
        <taxon>Alphaorpheovirus</taxon>
        <taxon>Alphaorpheovirus massiliense</taxon>
    </lineage>
</organism>
<evidence type="ECO:0000313" key="1">
    <source>
        <dbReference type="EMBL" id="SNW62063.1"/>
    </source>
</evidence>
<dbReference type="RefSeq" id="YP_009448365.1">
    <property type="nucleotide sequence ID" value="NC_036594.1"/>
</dbReference>